<dbReference type="SUPFAM" id="SSF50630">
    <property type="entry name" value="Acid proteases"/>
    <property type="match status" value="1"/>
</dbReference>
<feature type="active site" evidence="6">
    <location>
        <position position="281"/>
    </location>
</feature>
<evidence type="ECO:0000256" key="1">
    <source>
        <dbReference type="ARBA" id="ARBA00007447"/>
    </source>
</evidence>
<dbReference type="PANTHER" id="PTHR47966">
    <property type="entry name" value="BETA-SITE APP-CLEAVING ENZYME, ISOFORM A-RELATED"/>
    <property type="match status" value="1"/>
</dbReference>
<evidence type="ECO:0000256" key="9">
    <source>
        <dbReference type="SAM" id="SignalP"/>
    </source>
</evidence>
<keyword evidence="2 7" id="KW-0645">Protease</keyword>
<dbReference type="Gene3D" id="2.40.70.10">
    <property type="entry name" value="Acid Proteases"/>
    <property type="match status" value="2"/>
</dbReference>
<evidence type="ECO:0000313" key="11">
    <source>
        <dbReference type="EMBL" id="GMM38484.1"/>
    </source>
</evidence>
<dbReference type="PRINTS" id="PR00792">
    <property type="entry name" value="PEPSIN"/>
</dbReference>
<evidence type="ECO:0000259" key="10">
    <source>
        <dbReference type="PROSITE" id="PS51767"/>
    </source>
</evidence>
<evidence type="ECO:0000313" key="12">
    <source>
        <dbReference type="Proteomes" id="UP001360560"/>
    </source>
</evidence>
<dbReference type="PROSITE" id="PS00141">
    <property type="entry name" value="ASP_PROTEASE"/>
    <property type="match status" value="2"/>
</dbReference>
<proteinExistence type="inferred from homology"/>
<feature type="signal peptide" evidence="9">
    <location>
        <begin position="1"/>
        <end position="22"/>
    </location>
</feature>
<keyword evidence="4 7" id="KW-0064">Aspartyl protease</keyword>
<feature type="active site" evidence="6">
    <location>
        <position position="467"/>
    </location>
</feature>
<feature type="domain" description="Peptidase A1" evidence="10">
    <location>
        <begin position="263"/>
        <end position="571"/>
    </location>
</feature>
<evidence type="ECO:0000256" key="5">
    <source>
        <dbReference type="ARBA" id="ARBA00022801"/>
    </source>
</evidence>
<dbReference type="EMBL" id="BTFZ01000020">
    <property type="protein sequence ID" value="GMM38484.1"/>
    <property type="molecule type" value="Genomic_DNA"/>
</dbReference>
<evidence type="ECO:0000256" key="7">
    <source>
        <dbReference type="RuleBase" id="RU000454"/>
    </source>
</evidence>
<dbReference type="InterPro" id="IPR001461">
    <property type="entry name" value="Aspartic_peptidase_A1"/>
</dbReference>
<dbReference type="GeneID" id="90076472"/>
<gene>
    <name evidence="11" type="ORF">DASC09_058230</name>
</gene>
<evidence type="ECO:0000256" key="6">
    <source>
        <dbReference type="PIRSR" id="PIRSR601461-1"/>
    </source>
</evidence>
<dbReference type="Pfam" id="PF00026">
    <property type="entry name" value="Asp"/>
    <property type="match status" value="1"/>
</dbReference>
<reference evidence="11 12" key="1">
    <citation type="journal article" date="2023" name="Elife">
        <title>Identification of key yeast species and microbe-microbe interactions impacting larval growth of Drosophila in the wild.</title>
        <authorList>
            <person name="Mure A."/>
            <person name="Sugiura Y."/>
            <person name="Maeda R."/>
            <person name="Honda K."/>
            <person name="Sakurai N."/>
            <person name="Takahashi Y."/>
            <person name="Watada M."/>
            <person name="Katoh T."/>
            <person name="Gotoh A."/>
            <person name="Gotoh Y."/>
            <person name="Taniguchi I."/>
            <person name="Nakamura K."/>
            <person name="Hayashi T."/>
            <person name="Katayama T."/>
            <person name="Uemura T."/>
            <person name="Hattori Y."/>
        </authorList>
    </citation>
    <scope>NUCLEOTIDE SEQUENCE [LARGE SCALE GENOMIC DNA]</scope>
    <source>
        <strain evidence="11 12">SC-9</strain>
    </source>
</reference>
<dbReference type="InterPro" id="IPR001969">
    <property type="entry name" value="Aspartic_peptidase_AS"/>
</dbReference>
<accession>A0AAV5QUS1</accession>
<evidence type="ECO:0000256" key="2">
    <source>
        <dbReference type="ARBA" id="ARBA00022670"/>
    </source>
</evidence>
<dbReference type="Proteomes" id="UP001360560">
    <property type="component" value="Unassembled WGS sequence"/>
</dbReference>
<dbReference type="GO" id="GO:0004190">
    <property type="term" value="F:aspartic-type endopeptidase activity"/>
    <property type="evidence" value="ECO:0007669"/>
    <property type="project" value="UniProtKB-KW"/>
</dbReference>
<protein>
    <submittedName>
        <fullName evidence="11">Aspartyl protease</fullName>
    </submittedName>
</protein>
<evidence type="ECO:0000256" key="4">
    <source>
        <dbReference type="ARBA" id="ARBA00022750"/>
    </source>
</evidence>
<organism evidence="11 12">
    <name type="scientific">Saccharomycopsis crataegensis</name>
    <dbReference type="NCBI Taxonomy" id="43959"/>
    <lineage>
        <taxon>Eukaryota</taxon>
        <taxon>Fungi</taxon>
        <taxon>Dikarya</taxon>
        <taxon>Ascomycota</taxon>
        <taxon>Saccharomycotina</taxon>
        <taxon>Saccharomycetes</taxon>
        <taxon>Saccharomycopsidaceae</taxon>
        <taxon>Saccharomycopsis</taxon>
    </lineage>
</organism>
<dbReference type="InterPro" id="IPR033876">
    <property type="entry name" value="SAP-like"/>
</dbReference>
<feature type="region of interest" description="Disordered" evidence="8">
    <location>
        <begin position="221"/>
        <end position="246"/>
    </location>
</feature>
<dbReference type="GO" id="GO:0071944">
    <property type="term" value="C:cell periphery"/>
    <property type="evidence" value="ECO:0007669"/>
    <property type="project" value="UniProtKB-ARBA"/>
</dbReference>
<dbReference type="AlphaFoldDB" id="A0AAV5QUS1"/>
<evidence type="ECO:0000256" key="8">
    <source>
        <dbReference type="SAM" id="MobiDB-lite"/>
    </source>
</evidence>
<keyword evidence="12" id="KW-1185">Reference proteome</keyword>
<comment type="caution">
    <text evidence="11">The sequence shown here is derived from an EMBL/GenBank/DDBJ whole genome shotgun (WGS) entry which is preliminary data.</text>
</comment>
<keyword evidence="3 9" id="KW-0732">Signal</keyword>
<dbReference type="RefSeq" id="XP_064855479.1">
    <property type="nucleotide sequence ID" value="XM_064999407.1"/>
</dbReference>
<dbReference type="GO" id="GO:0006508">
    <property type="term" value="P:proteolysis"/>
    <property type="evidence" value="ECO:0007669"/>
    <property type="project" value="UniProtKB-KW"/>
</dbReference>
<dbReference type="CDD" id="cd05474">
    <property type="entry name" value="SAP_like"/>
    <property type="match status" value="1"/>
</dbReference>
<name>A0AAV5QUS1_9ASCO</name>
<sequence>MVSTLNLSSMLLLLGYLGSAAAAAAAAEHNTSSSLLSAGPIKIAFQVTRIDESKIKTMDNIPNKILRNRRRKFRQQDYVASALTSDISAAAVTYGADDLLPESMFSPETSSETMSFLDFSDLVSELISPDAHTRSTETVAPLISITAEGTTPNSGPSYSSLALSSTLSTNIISDTTLKTSAASFSASISKSSSSGIISDTTLKTSTASLSVFTSKASASSSTFTSKTSSSSSYSGSSASNTYDTSSATSSGVAVSIENEYSMYIATILLGTPGQTIEVDLDTGSSDLWVPGYGTQSDYGTYSSIASSTYQFKKAGFSITYGDGSSATGNWVTDTLTLGDVSITQMEFGDATIQTAGQGVFGIGMIGNEAAQGFTYDNFPVMLKNQGYINSVCYSLYLGSTDADSGEVLFGAIDHAKYSGNLGTLAIQDVDDAGDTTSEPVAFFVNLNGVSNADSETFASTSYPALLDSGTTLFYAPTAITESIGNYYGGTYSAILGGYVISCDATGADLKLSFDDNLTITVPFSDLVFSLSSSECILGVMDSDEDIYILGDVVLRSAYVFYDIENSYIKMAQVLYTDDTDIEMM</sequence>
<evidence type="ECO:0000256" key="3">
    <source>
        <dbReference type="ARBA" id="ARBA00022729"/>
    </source>
</evidence>
<comment type="similarity">
    <text evidence="1 7">Belongs to the peptidase A1 family.</text>
</comment>
<feature type="chain" id="PRO_5043473085" evidence="9">
    <location>
        <begin position="23"/>
        <end position="584"/>
    </location>
</feature>
<keyword evidence="5 7" id="KW-0378">Hydrolase</keyword>
<dbReference type="PANTHER" id="PTHR47966:SF65">
    <property type="entry name" value="ASPARTIC-TYPE ENDOPEPTIDASE"/>
    <property type="match status" value="1"/>
</dbReference>
<dbReference type="PROSITE" id="PS51767">
    <property type="entry name" value="PEPTIDASE_A1"/>
    <property type="match status" value="1"/>
</dbReference>
<dbReference type="InterPro" id="IPR021109">
    <property type="entry name" value="Peptidase_aspartic_dom_sf"/>
</dbReference>
<dbReference type="InterPro" id="IPR033121">
    <property type="entry name" value="PEPTIDASE_A1"/>
</dbReference>